<feature type="active site" description="Proton acceptor" evidence="15">
    <location>
        <position position="72"/>
    </location>
</feature>
<dbReference type="Proteomes" id="UP000248806">
    <property type="component" value="Unassembled WGS sequence"/>
</dbReference>
<dbReference type="RefSeq" id="WP_111318005.1">
    <property type="nucleotide sequence ID" value="NZ_BIFX01000001.1"/>
</dbReference>
<evidence type="ECO:0000256" key="15">
    <source>
        <dbReference type="PIRSR" id="PIRSR600829-1"/>
    </source>
</evidence>
<keyword evidence="3" id="KW-1003">Cell membrane</keyword>
<evidence type="ECO:0000256" key="5">
    <source>
        <dbReference type="ARBA" id="ARBA00022679"/>
    </source>
</evidence>
<dbReference type="GO" id="GO:0005524">
    <property type="term" value="F:ATP binding"/>
    <property type="evidence" value="ECO:0007669"/>
    <property type="project" value="UniProtKB-KW"/>
</dbReference>
<gene>
    <name evidence="20" type="ORF">EI42_00270</name>
</gene>
<comment type="cofactor">
    <cofactor evidence="18">
        <name>Mg(2+)</name>
        <dbReference type="ChEBI" id="CHEBI:18420"/>
    </cofactor>
    <text evidence="18">Mn(2+), Zn(2+), Cd(2+) and Co(2+) support activity to lesser extents.</text>
</comment>
<evidence type="ECO:0000256" key="6">
    <source>
        <dbReference type="ARBA" id="ARBA00022692"/>
    </source>
</evidence>
<dbReference type="Gene3D" id="1.10.287.3610">
    <property type="match status" value="1"/>
</dbReference>
<feature type="binding site" evidence="16">
    <location>
        <position position="72"/>
    </location>
    <ligand>
        <name>substrate</name>
    </ligand>
</feature>
<dbReference type="PANTHER" id="PTHR34299">
    <property type="entry name" value="DIACYLGLYCEROL KINASE"/>
    <property type="match status" value="1"/>
</dbReference>
<dbReference type="GO" id="GO:0008654">
    <property type="term" value="P:phospholipid biosynthetic process"/>
    <property type="evidence" value="ECO:0007669"/>
    <property type="project" value="UniProtKB-KW"/>
</dbReference>
<keyword evidence="5" id="KW-0808">Transferase</keyword>
<dbReference type="GO" id="GO:0016301">
    <property type="term" value="F:kinase activity"/>
    <property type="evidence" value="ECO:0007669"/>
    <property type="project" value="UniProtKB-KW"/>
</dbReference>
<keyword evidence="14" id="KW-1208">Phospholipid metabolism</keyword>
<keyword evidence="12 19" id="KW-0472">Membrane</keyword>
<accession>A0A326UGK8</accession>
<dbReference type="InterPro" id="IPR033717">
    <property type="entry name" value="UDPK"/>
</dbReference>
<dbReference type="InterPro" id="IPR000829">
    <property type="entry name" value="DAGK"/>
</dbReference>
<evidence type="ECO:0000256" key="7">
    <source>
        <dbReference type="ARBA" id="ARBA00022741"/>
    </source>
</evidence>
<keyword evidence="10 19" id="KW-1133">Transmembrane helix</keyword>
<evidence type="ECO:0000256" key="9">
    <source>
        <dbReference type="ARBA" id="ARBA00022840"/>
    </source>
</evidence>
<organism evidence="20 21">
    <name type="scientific">Thermosporothrix hazakensis</name>
    <dbReference type="NCBI Taxonomy" id="644383"/>
    <lineage>
        <taxon>Bacteria</taxon>
        <taxon>Bacillati</taxon>
        <taxon>Chloroflexota</taxon>
        <taxon>Ktedonobacteria</taxon>
        <taxon>Ktedonobacterales</taxon>
        <taxon>Thermosporotrichaceae</taxon>
        <taxon>Thermosporothrix</taxon>
    </lineage>
</organism>
<keyword evidence="21" id="KW-1185">Reference proteome</keyword>
<evidence type="ECO:0000256" key="17">
    <source>
        <dbReference type="PIRSR" id="PIRSR600829-3"/>
    </source>
</evidence>
<evidence type="ECO:0000313" key="20">
    <source>
        <dbReference type="EMBL" id="PZW36100.1"/>
    </source>
</evidence>
<evidence type="ECO:0000256" key="10">
    <source>
        <dbReference type="ARBA" id="ARBA00022989"/>
    </source>
</evidence>
<evidence type="ECO:0000256" key="4">
    <source>
        <dbReference type="ARBA" id="ARBA00022516"/>
    </source>
</evidence>
<keyword evidence="6 19" id="KW-0812">Transmembrane</keyword>
<sequence>MENRSDTSAWRKFIASFGYAFEGIWYGLRTQRNLRIHVVIAGIAVLLSFLLRLSLAEFALILLTIALVIAAELVNTSIECCIDLVSPEHHPLAKRAKDSAAGAVLVCALLAVIIGCLLFGPRLWNLMIQQRVF</sequence>
<dbReference type="InterPro" id="IPR036945">
    <property type="entry name" value="DAGK_sf"/>
</dbReference>
<dbReference type="OrthoDB" id="9789934at2"/>
<keyword evidence="7 17" id="KW-0547">Nucleotide-binding</keyword>
<feature type="transmembrane region" description="Helical" evidence="19">
    <location>
        <begin position="34"/>
        <end position="51"/>
    </location>
</feature>
<keyword evidence="9 17" id="KW-0067">ATP-binding</keyword>
<keyword evidence="18" id="KW-0460">Magnesium</keyword>
<feature type="transmembrane region" description="Helical" evidence="19">
    <location>
        <begin position="100"/>
        <end position="120"/>
    </location>
</feature>
<dbReference type="EMBL" id="QKUF01000001">
    <property type="protein sequence ID" value="PZW36100.1"/>
    <property type="molecule type" value="Genomic_DNA"/>
</dbReference>
<keyword evidence="11" id="KW-0443">Lipid metabolism</keyword>
<comment type="similarity">
    <text evidence="2">Belongs to the bacterial diacylglycerol kinase family.</text>
</comment>
<evidence type="ECO:0000256" key="1">
    <source>
        <dbReference type="ARBA" id="ARBA00004651"/>
    </source>
</evidence>
<evidence type="ECO:0000256" key="8">
    <source>
        <dbReference type="ARBA" id="ARBA00022777"/>
    </source>
</evidence>
<evidence type="ECO:0000256" key="16">
    <source>
        <dbReference type="PIRSR" id="PIRSR600829-2"/>
    </source>
</evidence>
<protein>
    <submittedName>
        <fullName evidence="20">Undecaprenol kinase/diacylglycerol kinase (ATP)</fullName>
    </submittedName>
</protein>
<keyword evidence="18" id="KW-0479">Metal-binding</keyword>
<proteinExistence type="inferred from homology"/>
<evidence type="ECO:0000256" key="11">
    <source>
        <dbReference type="ARBA" id="ARBA00023098"/>
    </source>
</evidence>
<comment type="subcellular location">
    <subcellularLocation>
        <location evidence="1">Cell membrane</location>
        <topology evidence="1">Multi-pass membrane protein</topology>
    </subcellularLocation>
</comment>
<evidence type="ECO:0000256" key="3">
    <source>
        <dbReference type="ARBA" id="ARBA00022475"/>
    </source>
</evidence>
<feature type="binding site" evidence="17">
    <location>
        <position position="79"/>
    </location>
    <ligand>
        <name>ATP</name>
        <dbReference type="ChEBI" id="CHEBI:30616"/>
    </ligand>
</feature>
<name>A0A326UGK8_THEHA</name>
<dbReference type="GO" id="GO:0046872">
    <property type="term" value="F:metal ion binding"/>
    <property type="evidence" value="ECO:0007669"/>
    <property type="project" value="UniProtKB-KW"/>
</dbReference>
<feature type="binding site" evidence="17">
    <location>
        <begin position="97"/>
        <end position="98"/>
    </location>
    <ligand>
        <name>ATP</name>
        <dbReference type="ChEBI" id="CHEBI:30616"/>
    </ligand>
</feature>
<keyword evidence="13" id="KW-0594">Phospholipid biosynthesis</keyword>
<evidence type="ECO:0000313" key="21">
    <source>
        <dbReference type="Proteomes" id="UP000248806"/>
    </source>
</evidence>
<evidence type="ECO:0000256" key="12">
    <source>
        <dbReference type="ARBA" id="ARBA00023136"/>
    </source>
</evidence>
<evidence type="ECO:0000256" key="2">
    <source>
        <dbReference type="ARBA" id="ARBA00005967"/>
    </source>
</evidence>
<feature type="binding site" evidence="18">
    <location>
        <position position="79"/>
    </location>
    <ligand>
        <name>a divalent metal cation</name>
        <dbReference type="ChEBI" id="CHEBI:60240"/>
    </ligand>
</feature>
<reference evidence="20 21" key="1">
    <citation type="submission" date="2018-06" db="EMBL/GenBank/DDBJ databases">
        <title>Genomic Encyclopedia of Archaeal and Bacterial Type Strains, Phase II (KMG-II): from individual species to whole genera.</title>
        <authorList>
            <person name="Goeker M."/>
        </authorList>
    </citation>
    <scope>NUCLEOTIDE SEQUENCE [LARGE SCALE GENOMIC DNA]</scope>
    <source>
        <strain evidence="20 21">ATCC BAA-1881</strain>
    </source>
</reference>
<feature type="binding site" evidence="17">
    <location>
        <begin position="88"/>
        <end position="90"/>
    </location>
    <ligand>
        <name>ATP</name>
        <dbReference type="ChEBI" id="CHEBI:30616"/>
    </ligand>
</feature>
<dbReference type="AlphaFoldDB" id="A0A326UGK8"/>
<evidence type="ECO:0000256" key="18">
    <source>
        <dbReference type="PIRSR" id="PIRSR600829-4"/>
    </source>
</evidence>
<keyword evidence="4" id="KW-0444">Lipid biosynthesis</keyword>
<comment type="caution">
    <text evidence="20">The sequence shown here is derived from an EMBL/GenBank/DDBJ whole genome shotgun (WGS) entry which is preliminary data.</text>
</comment>
<evidence type="ECO:0000256" key="19">
    <source>
        <dbReference type="SAM" id="Phobius"/>
    </source>
</evidence>
<evidence type="ECO:0000256" key="14">
    <source>
        <dbReference type="ARBA" id="ARBA00023264"/>
    </source>
</evidence>
<dbReference type="CDD" id="cd14265">
    <property type="entry name" value="UDPK_IM_like"/>
    <property type="match status" value="1"/>
</dbReference>
<dbReference type="Pfam" id="PF01219">
    <property type="entry name" value="DAGK_prokar"/>
    <property type="match status" value="1"/>
</dbReference>
<evidence type="ECO:0000256" key="13">
    <source>
        <dbReference type="ARBA" id="ARBA00023209"/>
    </source>
</evidence>
<dbReference type="PANTHER" id="PTHR34299:SF1">
    <property type="entry name" value="DIACYLGLYCEROL KINASE"/>
    <property type="match status" value="1"/>
</dbReference>
<feature type="binding site" evidence="17">
    <location>
        <position position="19"/>
    </location>
    <ligand>
        <name>ATP</name>
        <dbReference type="ChEBI" id="CHEBI:30616"/>
    </ligand>
</feature>
<keyword evidence="8 20" id="KW-0418">Kinase</keyword>
<dbReference type="GO" id="GO:0005886">
    <property type="term" value="C:plasma membrane"/>
    <property type="evidence" value="ECO:0007669"/>
    <property type="project" value="UniProtKB-SubCell"/>
</dbReference>